<protein>
    <recommendedName>
        <fullName evidence="4">Methyltransferase</fullName>
        <ecNumber evidence="4">2.1.1.-</ecNumber>
    </recommendedName>
</protein>
<evidence type="ECO:0000313" key="7">
    <source>
        <dbReference type="Proteomes" id="UP000265541"/>
    </source>
</evidence>
<dbReference type="Pfam" id="PF01555">
    <property type="entry name" value="N6_N4_Mtase"/>
    <property type="match status" value="1"/>
</dbReference>
<dbReference type="Proteomes" id="UP000265541">
    <property type="component" value="Unassembled WGS sequence"/>
</dbReference>
<dbReference type="GO" id="GO:0008170">
    <property type="term" value="F:N-methyltransferase activity"/>
    <property type="evidence" value="ECO:0007669"/>
    <property type="project" value="InterPro"/>
</dbReference>
<reference evidence="6 7" key="1">
    <citation type="journal article" date="2016" name="Front. Microbiol.">
        <title>Comprehensive Phylogenetic Analysis of Bovine Non-aureus Staphylococci Species Based on Whole-Genome Sequencing.</title>
        <authorList>
            <person name="Naushad S."/>
            <person name="Barkema H.W."/>
            <person name="Luby C."/>
            <person name="Condas L.A."/>
            <person name="Nobrega D.B."/>
            <person name="Carson D.A."/>
            <person name="De Buck J."/>
        </authorList>
    </citation>
    <scope>NUCLEOTIDE SEQUENCE [LARGE SCALE GENOMIC DNA]</scope>
    <source>
        <strain evidence="6 7">SNUC 4781</strain>
    </source>
</reference>
<dbReference type="Gene3D" id="3.40.50.150">
    <property type="entry name" value="Vaccinia Virus protein VP39"/>
    <property type="match status" value="1"/>
</dbReference>
<sequence>MKPNTLFWININIRNYKKKPYFLPSDYIIQMKKLGMYFKEVFIWHKSSSIPTTNKNLSDKYEVFLVFSNSENVNINKDTLQFFDEYKNDYLRYGTIWNINRKAGSIGKKFIHPAIFPTQLIERVIHLSTKENSLVLDPFLGSGTTGIASFKTKRYFLGVEYNEKFQELIEHRLSTECGVVPNQ</sequence>
<evidence type="ECO:0000256" key="3">
    <source>
        <dbReference type="ARBA" id="ARBA00022747"/>
    </source>
</evidence>
<dbReference type="InterPro" id="IPR029063">
    <property type="entry name" value="SAM-dependent_MTases_sf"/>
</dbReference>
<dbReference type="InterPro" id="IPR001091">
    <property type="entry name" value="RM_Methyltransferase"/>
</dbReference>
<evidence type="ECO:0000313" key="6">
    <source>
        <dbReference type="EMBL" id="RIP19053.1"/>
    </source>
</evidence>
<feature type="domain" description="DNA methylase N-4/N-6" evidence="5">
    <location>
        <begin position="1"/>
        <end position="170"/>
    </location>
</feature>
<dbReference type="InterPro" id="IPR002941">
    <property type="entry name" value="DNA_methylase_N4/N6"/>
</dbReference>
<dbReference type="GO" id="GO:0032259">
    <property type="term" value="P:methylation"/>
    <property type="evidence" value="ECO:0007669"/>
    <property type="project" value="UniProtKB-KW"/>
</dbReference>
<organism evidence="6 7">
    <name type="scientific">Staphylococcus gallinarum</name>
    <dbReference type="NCBI Taxonomy" id="1293"/>
    <lineage>
        <taxon>Bacteria</taxon>
        <taxon>Bacillati</taxon>
        <taxon>Bacillota</taxon>
        <taxon>Bacilli</taxon>
        <taxon>Bacillales</taxon>
        <taxon>Staphylococcaceae</taxon>
        <taxon>Staphylococcus</taxon>
    </lineage>
</organism>
<proteinExistence type="inferred from homology"/>
<dbReference type="SUPFAM" id="SSF53335">
    <property type="entry name" value="S-adenosyl-L-methionine-dependent methyltransferases"/>
    <property type="match status" value="1"/>
</dbReference>
<evidence type="ECO:0000259" key="5">
    <source>
        <dbReference type="Pfam" id="PF01555"/>
    </source>
</evidence>
<accession>A0A3A0UN76</accession>
<keyword evidence="3" id="KW-0680">Restriction system</keyword>
<dbReference type="PRINTS" id="PR00508">
    <property type="entry name" value="S21N4MTFRASE"/>
</dbReference>
<dbReference type="EMBL" id="QYJN01000441">
    <property type="protein sequence ID" value="RIP19053.1"/>
    <property type="molecule type" value="Genomic_DNA"/>
</dbReference>
<comment type="similarity">
    <text evidence="4">Belongs to the N(4)/N(6)-methyltransferase family.</text>
</comment>
<name>A0A3A0UN76_STAGA</name>
<dbReference type="EC" id="2.1.1.-" evidence="4"/>
<comment type="caution">
    <text evidence="6">The sequence shown here is derived from an EMBL/GenBank/DDBJ whole genome shotgun (WGS) entry which is preliminary data.</text>
</comment>
<evidence type="ECO:0000256" key="4">
    <source>
        <dbReference type="RuleBase" id="RU362026"/>
    </source>
</evidence>
<dbReference type="GO" id="GO:0009307">
    <property type="term" value="P:DNA restriction-modification system"/>
    <property type="evidence" value="ECO:0007669"/>
    <property type="project" value="UniProtKB-KW"/>
</dbReference>
<dbReference type="GO" id="GO:0003677">
    <property type="term" value="F:DNA binding"/>
    <property type="evidence" value="ECO:0007669"/>
    <property type="project" value="InterPro"/>
</dbReference>
<evidence type="ECO:0000256" key="1">
    <source>
        <dbReference type="ARBA" id="ARBA00022603"/>
    </source>
</evidence>
<keyword evidence="1 6" id="KW-0489">Methyltransferase</keyword>
<evidence type="ECO:0000256" key="2">
    <source>
        <dbReference type="ARBA" id="ARBA00022679"/>
    </source>
</evidence>
<gene>
    <name evidence="6" type="ORF">BUZ14_16310</name>
</gene>
<dbReference type="RefSeq" id="WP_259340778.1">
    <property type="nucleotide sequence ID" value="NZ_QYJN01000441.1"/>
</dbReference>
<feature type="non-terminal residue" evidence="6">
    <location>
        <position position="183"/>
    </location>
</feature>
<keyword evidence="2 6" id="KW-0808">Transferase</keyword>
<dbReference type="AlphaFoldDB" id="A0A3A0UN76"/>